<keyword evidence="1" id="KW-0812">Transmembrane</keyword>
<protein>
    <submittedName>
        <fullName evidence="2">Uncharacterized protein</fullName>
    </submittedName>
</protein>
<name>A0A6C0EXZ4_9ZZZZ</name>
<dbReference type="EMBL" id="MN738982">
    <property type="protein sequence ID" value="QHT33987.1"/>
    <property type="molecule type" value="Genomic_DNA"/>
</dbReference>
<keyword evidence="1" id="KW-0472">Membrane</keyword>
<proteinExistence type="predicted"/>
<reference evidence="2" key="1">
    <citation type="journal article" date="2020" name="Nature">
        <title>Giant virus diversity and host interactions through global metagenomics.</title>
        <authorList>
            <person name="Schulz F."/>
            <person name="Roux S."/>
            <person name="Paez-Espino D."/>
            <person name="Jungbluth S."/>
            <person name="Walsh D.A."/>
            <person name="Denef V.J."/>
            <person name="McMahon K.D."/>
            <person name="Konstantinidis K.T."/>
            <person name="Eloe-Fadrosh E.A."/>
            <person name="Kyrpides N.C."/>
            <person name="Woyke T."/>
        </authorList>
    </citation>
    <scope>NUCLEOTIDE SEQUENCE</scope>
    <source>
        <strain evidence="2">GVMAG-M-3300009161-52</strain>
    </source>
</reference>
<evidence type="ECO:0000256" key="1">
    <source>
        <dbReference type="SAM" id="Phobius"/>
    </source>
</evidence>
<sequence>MASNNLKNNKNGITKDKVLQSVVNFSAIVIFFIVAYLIYKYFIVRDYNNLRIEGFDNSLPTEYSTEYSTEYPNEYSTEYTIPTDTPTVTSIPTSYPTETLTNSISSSGTDTIYETSLKQVYSNNPRLLCSMIPTGANTCTVNNTAYVIYQFPVHMIKLNDGSILAVFNDGRLYQKDSIMSTIWNGPINNSMPQNKIPLRMVTLANDLITLLAVGYDNMLYTKSPDSKGNINLEAVWTKVPNNTDIIYVVYDNLTDLLMSIDIKGKLFIKSSKDITSNNQELITGINIPILRLYYDLNGYVLIINNKFDMYQINDLTWKTSNINTKRGANSSKIQDILYNNDGTLSGLVFNPGSFMVQIMKQSSVFYLAEFAPVDLYLAQSTSPDFVMSDQDIIKTKIGSVSTYLNANAMDDSSDDDPNFAYQKQLIDTQTQLRQFCSNRGTSISTSDNYDLLSSVEDNNDKITQLKNVIQNLLKYEPSSSSIKEKYQIIS</sequence>
<evidence type="ECO:0000313" key="2">
    <source>
        <dbReference type="EMBL" id="QHT33987.1"/>
    </source>
</evidence>
<dbReference type="AlphaFoldDB" id="A0A6C0EXZ4"/>
<organism evidence="2">
    <name type="scientific">viral metagenome</name>
    <dbReference type="NCBI Taxonomy" id="1070528"/>
    <lineage>
        <taxon>unclassified sequences</taxon>
        <taxon>metagenomes</taxon>
        <taxon>organismal metagenomes</taxon>
    </lineage>
</organism>
<keyword evidence="1" id="KW-1133">Transmembrane helix</keyword>
<feature type="transmembrane region" description="Helical" evidence="1">
    <location>
        <begin position="21"/>
        <end position="39"/>
    </location>
</feature>
<accession>A0A6C0EXZ4</accession>